<dbReference type="GO" id="GO:0002188">
    <property type="term" value="P:translation reinitiation"/>
    <property type="evidence" value="ECO:0007669"/>
    <property type="project" value="TreeGrafter"/>
</dbReference>
<comment type="domain">
    <text evidence="4">The SUI1 domain may be involved in RNA binding.</text>
</comment>
<dbReference type="EMBL" id="MCGR01000003">
    <property type="protein sequence ID" value="ORY90856.1"/>
    <property type="molecule type" value="Genomic_DNA"/>
</dbReference>
<dbReference type="GO" id="GO:0003743">
    <property type="term" value="F:translation initiation factor activity"/>
    <property type="evidence" value="ECO:0007669"/>
    <property type="project" value="UniProtKB-KW"/>
</dbReference>
<dbReference type="InterPro" id="IPR048517">
    <property type="entry name" value="DENR_N"/>
</dbReference>
<dbReference type="FunCoup" id="A0A1Y2G1T4">
    <property type="interactions" value="614"/>
</dbReference>
<dbReference type="InterPro" id="IPR046447">
    <property type="entry name" value="DENR_C"/>
</dbReference>
<reference evidence="7 8" key="1">
    <citation type="submission" date="2016-07" db="EMBL/GenBank/DDBJ databases">
        <title>Pervasive Adenine N6-methylation of Active Genes in Fungi.</title>
        <authorList>
            <consortium name="DOE Joint Genome Institute"/>
            <person name="Mondo S.J."/>
            <person name="Dannebaum R.O."/>
            <person name="Kuo R.C."/>
            <person name="Labutti K."/>
            <person name="Haridas S."/>
            <person name="Kuo A."/>
            <person name="Salamov A."/>
            <person name="Ahrendt S.R."/>
            <person name="Lipzen A."/>
            <person name="Sullivan W."/>
            <person name="Andreopoulos W.B."/>
            <person name="Clum A."/>
            <person name="Lindquist E."/>
            <person name="Daum C."/>
            <person name="Ramamoorthy G.K."/>
            <person name="Gryganskyi A."/>
            <person name="Culley D."/>
            <person name="Magnuson J.K."/>
            <person name="James T.Y."/>
            <person name="O'Malley M.A."/>
            <person name="Stajich J.E."/>
            <person name="Spatafora J.W."/>
            <person name="Visel A."/>
            <person name="Grigoriev I.V."/>
        </authorList>
    </citation>
    <scope>NUCLEOTIDE SEQUENCE [LARGE SCALE GENOMIC DNA]</scope>
    <source>
        <strain evidence="7 8">62-1032</strain>
    </source>
</reference>
<dbReference type="InterPro" id="IPR036877">
    <property type="entry name" value="SUI1_dom_sf"/>
</dbReference>
<dbReference type="GO" id="GO:0005737">
    <property type="term" value="C:cytoplasm"/>
    <property type="evidence" value="ECO:0007669"/>
    <property type="project" value="UniProtKB-SubCell"/>
</dbReference>
<keyword evidence="7" id="KW-0396">Initiation factor</keyword>
<keyword evidence="5" id="KW-0175">Coiled coil</keyword>
<evidence type="ECO:0000259" key="6">
    <source>
        <dbReference type="PROSITE" id="PS50296"/>
    </source>
</evidence>
<keyword evidence="4" id="KW-0689">Ribosomal protein</keyword>
<evidence type="ECO:0000256" key="1">
    <source>
        <dbReference type="ARBA" id="ARBA00007514"/>
    </source>
</evidence>
<comment type="caution">
    <text evidence="7">The sequence shown here is derived from an EMBL/GenBank/DDBJ whole genome shotgun (WGS) entry which is preliminary data.</text>
</comment>
<dbReference type="PANTHER" id="PTHR12789:SF0">
    <property type="entry name" value="DENSITY-REGULATED PROTEIN"/>
    <property type="match status" value="1"/>
</dbReference>
<sequence>MASTSGTSSSDKVQARTVLYCDVCSFPPEYCEFSSKSSKCKTWLQGAHPNLYAKYYSDTALEDKIANLTVEQKEALEKDIAKKERKEEAKAEKEAARVAASKVIIKRSERNKRKFVTSVHGLDFFGVDLKKAAKLFANKFATGASLHKNPQGEEEIIIQGDVSDEVEEMLCDEDDKKAFAVFGGKIGEDQIEYIEERPKKKPPPTIAPQ</sequence>
<comment type="similarity">
    <text evidence="1 4">Belongs to the DENR family.</text>
</comment>
<dbReference type="InterPro" id="IPR005873">
    <property type="entry name" value="DENR_eukaryotes"/>
</dbReference>
<dbReference type="GO" id="GO:0003729">
    <property type="term" value="F:mRNA binding"/>
    <property type="evidence" value="ECO:0007669"/>
    <property type="project" value="TreeGrafter"/>
</dbReference>
<accession>A0A1Y2G1T4</accession>
<evidence type="ECO:0000256" key="5">
    <source>
        <dbReference type="SAM" id="Coils"/>
    </source>
</evidence>
<comment type="subunit">
    <text evidence="2 4">Interacts with the 40S ribosomal subunit.</text>
</comment>
<dbReference type="InterPro" id="IPR001950">
    <property type="entry name" value="SUI1"/>
</dbReference>
<evidence type="ECO:0000256" key="2">
    <source>
        <dbReference type="ARBA" id="ARBA00011742"/>
    </source>
</evidence>
<proteinExistence type="inferred from homology"/>
<dbReference type="GO" id="GO:1990904">
    <property type="term" value="C:ribonucleoprotein complex"/>
    <property type="evidence" value="ECO:0007669"/>
    <property type="project" value="UniProtKB-KW"/>
</dbReference>
<dbReference type="InParanoid" id="A0A1Y2G1T4"/>
<dbReference type="Gene3D" id="3.30.780.10">
    <property type="entry name" value="SUI1-like domain"/>
    <property type="match status" value="1"/>
</dbReference>
<protein>
    <recommendedName>
        <fullName evidence="3 4">Translation machinery-associated protein 22</fullName>
    </recommendedName>
</protein>
<dbReference type="NCBIfam" id="TIGR01159">
    <property type="entry name" value="DRP1"/>
    <property type="match status" value="1"/>
</dbReference>
<organism evidence="7 8">
    <name type="scientific">Leucosporidium creatinivorum</name>
    <dbReference type="NCBI Taxonomy" id="106004"/>
    <lineage>
        <taxon>Eukaryota</taxon>
        <taxon>Fungi</taxon>
        <taxon>Dikarya</taxon>
        <taxon>Basidiomycota</taxon>
        <taxon>Pucciniomycotina</taxon>
        <taxon>Microbotryomycetes</taxon>
        <taxon>Leucosporidiales</taxon>
        <taxon>Leucosporidium</taxon>
    </lineage>
</organism>
<gene>
    <name evidence="7" type="ORF">BCR35DRAFT_299461</name>
</gene>
<evidence type="ECO:0000313" key="7">
    <source>
        <dbReference type="EMBL" id="ORY90856.1"/>
    </source>
</evidence>
<dbReference type="Pfam" id="PF01253">
    <property type="entry name" value="SUI1"/>
    <property type="match status" value="1"/>
</dbReference>
<dbReference type="AlphaFoldDB" id="A0A1Y2G1T4"/>
<keyword evidence="8" id="KW-1185">Reference proteome</keyword>
<dbReference type="OrthoDB" id="277199at2759"/>
<evidence type="ECO:0000256" key="4">
    <source>
        <dbReference type="RuleBase" id="RU361273"/>
    </source>
</evidence>
<dbReference type="Proteomes" id="UP000193467">
    <property type="component" value="Unassembled WGS sequence"/>
</dbReference>
<dbReference type="Pfam" id="PF21023">
    <property type="entry name" value="DENR_N"/>
    <property type="match status" value="1"/>
</dbReference>
<name>A0A1Y2G1T4_9BASI</name>
<dbReference type="STRING" id="106004.A0A1Y2G1T4"/>
<dbReference type="PANTHER" id="PTHR12789">
    <property type="entry name" value="DENSITY-REGULATED PROTEIN HOMOLOG"/>
    <property type="match status" value="1"/>
</dbReference>
<dbReference type="PROSITE" id="PS50296">
    <property type="entry name" value="SUI1"/>
    <property type="match status" value="1"/>
</dbReference>
<evidence type="ECO:0000256" key="3">
    <source>
        <dbReference type="ARBA" id="ARBA00020058"/>
    </source>
</evidence>
<keyword evidence="4" id="KW-0963">Cytoplasm</keyword>
<dbReference type="SUPFAM" id="SSF55159">
    <property type="entry name" value="eIF1-like"/>
    <property type="match status" value="1"/>
</dbReference>
<dbReference type="GO" id="GO:0001731">
    <property type="term" value="P:formation of translation preinitiation complex"/>
    <property type="evidence" value="ECO:0007669"/>
    <property type="project" value="TreeGrafter"/>
</dbReference>
<dbReference type="GO" id="GO:0005840">
    <property type="term" value="C:ribosome"/>
    <property type="evidence" value="ECO:0007669"/>
    <property type="project" value="UniProtKB-KW"/>
</dbReference>
<keyword evidence="4" id="KW-0687">Ribonucleoprotein</keyword>
<comment type="subcellular location">
    <subcellularLocation>
        <location evidence="4">Cytoplasm</location>
    </subcellularLocation>
</comment>
<evidence type="ECO:0000313" key="8">
    <source>
        <dbReference type="Proteomes" id="UP000193467"/>
    </source>
</evidence>
<dbReference type="CDD" id="cd11607">
    <property type="entry name" value="DENR_C"/>
    <property type="match status" value="1"/>
</dbReference>
<feature type="coiled-coil region" evidence="5">
    <location>
        <begin position="66"/>
        <end position="96"/>
    </location>
</feature>
<keyword evidence="7" id="KW-0648">Protein biosynthesis</keyword>
<dbReference type="InterPro" id="IPR050318">
    <property type="entry name" value="DENR/SUI1_TIF"/>
</dbReference>
<feature type="domain" description="SUI1" evidence="6">
    <location>
        <begin position="103"/>
        <end position="174"/>
    </location>
</feature>